<feature type="transmembrane region" description="Helical" evidence="1">
    <location>
        <begin position="116"/>
        <end position="134"/>
    </location>
</feature>
<evidence type="ECO:0000313" key="2">
    <source>
        <dbReference type="EMBL" id="HJF69733.1"/>
    </source>
</evidence>
<gene>
    <name evidence="2" type="ORF">K8V05_03150</name>
</gene>
<keyword evidence="1" id="KW-0472">Membrane</keyword>
<keyword evidence="1" id="KW-1133">Transmembrane helix</keyword>
<accession>A0A921H2U0</accession>
<evidence type="ECO:0000256" key="1">
    <source>
        <dbReference type="SAM" id="Phobius"/>
    </source>
</evidence>
<evidence type="ECO:0000313" key="3">
    <source>
        <dbReference type="Proteomes" id="UP000742098"/>
    </source>
</evidence>
<reference evidence="2" key="1">
    <citation type="journal article" date="2021" name="PeerJ">
        <title>Extensive microbial diversity within the chicken gut microbiome revealed by metagenomics and culture.</title>
        <authorList>
            <person name="Gilroy R."/>
            <person name="Ravi A."/>
            <person name="Getino M."/>
            <person name="Pursley I."/>
            <person name="Horton D.L."/>
            <person name="Alikhan N.F."/>
            <person name="Baker D."/>
            <person name="Gharbi K."/>
            <person name="Hall N."/>
            <person name="Watson M."/>
            <person name="Adriaenssens E.M."/>
            <person name="Foster-Nyarko E."/>
            <person name="Jarju S."/>
            <person name="Secka A."/>
            <person name="Antonio M."/>
            <person name="Oren A."/>
            <person name="Chaudhuri R.R."/>
            <person name="La Ragione R."/>
            <person name="Hildebrand F."/>
            <person name="Pallen M.J."/>
        </authorList>
    </citation>
    <scope>NUCLEOTIDE SEQUENCE</scope>
    <source>
        <strain evidence="2">6966</strain>
    </source>
</reference>
<keyword evidence="1" id="KW-0812">Transmembrane</keyword>
<protein>
    <submittedName>
        <fullName evidence="2">Uncharacterized protein</fullName>
    </submittedName>
</protein>
<dbReference type="Proteomes" id="UP000742098">
    <property type="component" value="Unassembled WGS sequence"/>
</dbReference>
<reference evidence="2" key="2">
    <citation type="submission" date="2021-09" db="EMBL/GenBank/DDBJ databases">
        <authorList>
            <person name="Gilroy R."/>
        </authorList>
    </citation>
    <scope>NUCLEOTIDE SEQUENCE</scope>
    <source>
        <strain evidence="2">6966</strain>
    </source>
</reference>
<comment type="caution">
    <text evidence="2">The sequence shown here is derived from an EMBL/GenBank/DDBJ whole genome shotgun (WGS) entry which is preliminary data.</text>
</comment>
<proteinExistence type="predicted"/>
<sequence length="170" mass="19570">MSEFNQLWDEVSVMVDFEAKRIRNSSGKVDVRRIETYYKTEIIDKLWFNFTFPNKYNKWICDYYENSPAIQREIRESMDSFAPVSRGKQSSVLFVTGVVVFVLGLLSFVLPELDETISICLTLAGVVLGVWGFVKRSNSGSCCEMSALSGELDRIKKQVNTIIHEHEDHR</sequence>
<dbReference type="EMBL" id="DYVS01000061">
    <property type="protein sequence ID" value="HJF69733.1"/>
    <property type="molecule type" value="Genomic_DNA"/>
</dbReference>
<feature type="transmembrane region" description="Helical" evidence="1">
    <location>
        <begin position="92"/>
        <end position="110"/>
    </location>
</feature>
<name>A0A921H2U0_9BACT</name>
<dbReference type="AlphaFoldDB" id="A0A921H2U0"/>
<organism evidence="2 3">
    <name type="scientific">Butyricimonas virosa</name>
    <dbReference type="NCBI Taxonomy" id="544645"/>
    <lineage>
        <taxon>Bacteria</taxon>
        <taxon>Pseudomonadati</taxon>
        <taxon>Bacteroidota</taxon>
        <taxon>Bacteroidia</taxon>
        <taxon>Bacteroidales</taxon>
        <taxon>Odoribacteraceae</taxon>
        <taxon>Butyricimonas</taxon>
    </lineage>
</organism>